<sequence length="303" mass="34203">MADPEQEEGALEPDPPKSVVMQENDDEPTSSGDSDTASSSENHHQPCERHSDNQDYEIKPLSSSINITQEFRADSLQWKPSQQADLNRISFLDLALELRNQIYKEALVKERIEKIPYTKVPRLAPKFYPGPADDPVNFALFAVCRQIRAEAQTVFYSENTFVANEMMITGLIKGKLDDRGISLSRILEVVPKPYSSLVRRLEIKLFWSCVFNGSIASAIQGAIEVIRNASPRVKQVDFELVCYSPDAKMPWNCLGLPKCSKEEAVKLLEDGFSSEPFPDWFHSTISVFLPGSEWNMLSKVLKK</sequence>
<dbReference type="PANTHER" id="PTHR42085">
    <property type="entry name" value="F-BOX DOMAIN-CONTAINING PROTEIN"/>
    <property type="match status" value="1"/>
</dbReference>
<evidence type="ECO:0000256" key="1">
    <source>
        <dbReference type="SAM" id="MobiDB-lite"/>
    </source>
</evidence>
<feature type="compositionally biased region" description="Basic and acidic residues" evidence="1">
    <location>
        <begin position="41"/>
        <end position="56"/>
    </location>
</feature>
<feature type="compositionally biased region" description="Acidic residues" evidence="1">
    <location>
        <begin position="1"/>
        <end position="11"/>
    </location>
</feature>
<organism evidence="2 3">
    <name type="scientific">Lophium mytilinum</name>
    <dbReference type="NCBI Taxonomy" id="390894"/>
    <lineage>
        <taxon>Eukaryota</taxon>
        <taxon>Fungi</taxon>
        <taxon>Dikarya</taxon>
        <taxon>Ascomycota</taxon>
        <taxon>Pezizomycotina</taxon>
        <taxon>Dothideomycetes</taxon>
        <taxon>Pleosporomycetidae</taxon>
        <taxon>Mytilinidiales</taxon>
        <taxon>Mytilinidiaceae</taxon>
        <taxon>Lophium</taxon>
    </lineage>
</organism>
<evidence type="ECO:0000313" key="2">
    <source>
        <dbReference type="EMBL" id="KAF2497834.1"/>
    </source>
</evidence>
<dbReference type="EMBL" id="MU004186">
    <property type="protein sequence ID" value="KAF2497834.1"/>
    <property type="molecule type" value="Genomic_DNA"/>
</dbReference>
<dbReference type="OrthoDB" id="62952at2759"/>
<dbReference type="InterPro" id="IPR038883">
    <property type="entry name" value="AN11006-like"/>
</dbReference>
<protein>
    <submittedName>
        <fullName evidence="2">Uncharacterized protein</fullName>
    </submittedName>
</protein>
<accession>A0A6A6R0R9</accession>
<feature type="region of interest" description="Disordered" evidence="1">
    <location>
        <begin position="1"/>
        <end position="56"/>
    </location>
</feature>
<dbReference type="AlphaFoldDB" id="A0A6A6R0R9"/>
<evidence type="ECO:0000313" key="3">
    <source>
        <dbReference type="Proteomes" id="UP000799750"/>
    </source>
</evidence>
<reference evidence="2" key="1">
    <citation type="journal article" date="2020" name="Stud. Mycol.">
        <title>101 Dothideomycetes genomes: a test case for predicting lifestyles and emergence of pathogens.</title>
        <authorList>
            <person name="Haridas S."/>
            <person name="Albert R."/>
            <person name="Binder M."/>
            <person name="Bloem J."/>
            <person name="Labutti K."/>
            <person name="Salamov A."/>
            <person name="Andreopoulos B."/>
            <person name="Baker S."/>
            <person name="Barry K."/>
            <person name="Bills G."/>
            <person name="Bluhm B."/>
            <person name="Cannon C."/>
            <person name="Castanera R."/>
            <person name="Culley D."/>
            <person name="Daum C."/>
            <person name="Ezra D."/>
            <person name="Gonzalez J."/>
            <person name="Henrissat B."/>
            <person name="Kuo A."/>
            <person name="Liang C."/>
            <person name="Lipzen A."/>
            <person name="Lutzoni F."/>
            <person name="Magnuson J."/>
            <person name="Mondo S."/>
            <person name="Nolan M."/>
            <person name="Ohm R."/>
            <person name="Pangilinan J."/>
            <person name="Park H.-J."/>
            <person name="Ramirez L."/>
            <person name="Alfaro M."/>
            <person name="Sun H."/>
            <person name="Tritt A."/>
            <person name="Yoshinaga Y."/>
            <person name="Zwiers L.-H."/>
            <person name="Turgeon B."/>
            <person name="Goodwin S."/>
            <person name="Spatafora J."/>
            <person name="Crous P."/>
            <person name="Grigoriev I."/>
        </authorList>
    </citation>
    <scope>NUCLEOTIDE SEQUENCE</scope>
    <source>
        <strain evidence="2">CBS 269.34</strain>
    </source>
</reference>
<name>A0A6A6R0R9_9PEZI</name>
<dbReference type="PANTHER" id="PTHR42085:SF4">
    <property type="entry name" value="F-BOX DOMAIN-CONTAINING PROTEIN"/>
    <property type="match status" value="1"/>
</dbReference>
<gene>
    <name evidence="2" type="ORF">BU16DRAFT_326421</name>
</gene>
<proteinExistence type="predicted"/>
<feature type="compositionally biased region" description="Low complexity" evidence="1">
    <location>
        <begin position="29"/>
        <end position="40"/>
    </location>
</feature>
<dbReference type="Proteomes" id="UP000799750">
    <property type="component" value="Unassembled WGS sequence"/>
</dbReference>
<keyword evidence="3" id="KW-1185">Reference proteome</keyword>